<gene>
    <name evidence="2" type="primary">jg25721</name>
    <name evidence="2" type="ORF">PAEG_LOCUS3304</name>
</gene>
<sequence>MHITYKSSRVFSKTPGFKHTPTATQESVTNDDILNEERAYKLLEKPYPDGDHLGWHSQESTFEEEDRKETRFPVHGLVKVNGVYL</sequence>
<dbReference type="EMBL" id="CAKXAJ010010500">
    <property type="protein sequence ID" value="CAH2211489.1"/>
    <property type="molecule type" value="Genomic_DNA"/>
</dbReference>
<protein>
    <submittedName>
        <fullName evidence="2">Jg25721 protein</fullName>
    </submittedName>
</protein>
<evidence type="ECO:0000313" key="3">
    <source>
        <dbReference type="Proteomes" id="UP000838756"/>
    </source>
</evidence>
<reference evidence="2" key="1">
    <citation type="submission" date="2022-03" db="EMBL/GenBank/DDBJ databases">
        <authorList>
            <person name="Lindestad O."/>
        </authorList>
    </citation>
    <scope>NUCLEOTIDE SEQUENCE</scope>
</reference>
<feature type="compositionally biased region" description="Polar residues" evidence="1">
    <location>
        <begin position="21"/>
        <end position="32"/>
    </location>
</feature>
<proteinExistence type="predicted"/>
<organism evidence="2 3">
    <name type="scientific">Pararge aegeria aegeria</name>
    <dbReference type="NCBI Taxonomy" id="348720"/>
    <lineage>
        <taxon>Eukaryota</taxon>
        <taxon>Metazoa</taxon>
        <taxon>Ecdysozoa</taxon>
        <taxon>Arthropoda</taxon>
        <taxon>Hexapoda</taxon>
        <taxon>Insecta</taxon>
        <taxon>Pterygota</taxon>
        <taxon>Neoptera</taxon>
        <taxon>Endopterygota</taxon>
        <taxon>Lepidoptera</taxon>
        <taxon>Glossata</taxon>
        <taxon>Ditrysia</taxon>
        <taxon>Papilionoidea</taxon>
        <taxon>Nymphalidae</taxon>
        <taxon>Satyrinae</taxon>
        <taxon>Satyrini</taxon>
        <taxon>Parargina</taxon>
        <taxon>Pararge</taxon>
    </lineage>
</organism>
<feature type="region of interest" description="Disordered" evidence="1">
    <location>
        <begin position="1"/>
        <end position="32"/>
    </location>
</feature>
<keyword evidence="3" id="KW-1185">Reference proteome</keyword>
<evidence type="ECO:0000313" key="2">
    <source>
        <dbReference type="EMBL" id="CAH2211489.1"/>
    </source>
</evidence>
<name>A0A8S4QIR3_9NEOP</name>
<dbReference type="AlphaFoldDB" id="A0A8S4QIR3"/>
<dbReference type="Proteomes" id="UP000838756">
    <property type="component" value="Unassembled WGS sequence"/>
</dbReference>
<accession>A0A8S4QIR3</accession>
<dbReference type="OrthoDB" id="7475376at2759"/>
<feature type="compositionally biased region" description="Polar residues" evidence="1">
    <location>
        <begin position="1"/>
        <end position="11"/>
    </location>
</feature>
<evidence type="ECO:0000256" key="1">
    <source>
        <dbReference type="SAM" id="MobiDB-lite"/>
    </source>
</evidence>
<comment type="caution">
    <text evidence="2">The sequence shown here is derived from an EMBL/GenBank/DDBJ whole genome shotgun (WGS) entry which is preliminary data.</text>
</comment>